<dbReference type="InterPro" id="IPR013362">
    <property type="entry name" value="Pilus_4_PilV"/>
</dbReference>
<evidence type="ECO:0000313" key="3">
    <source>
        <dbReference type="Proteomes" id="UP000198784"/>
    </source>
</evidence>
<keyword evidence="3" id="KW-1185">Reference proteome</keyword>
<keyword evidence="1" id="KW-0472">Membrane</keyword>
<proteinExistence type="predicted"/>
<dbReference type="NCBIfam" id="TIGR02523">
    <property type="entry name" value="type_IV_pilV"/>
    <property type="match status" value="1"/>
</dbReference>
<keyword evidence="1" id="KW-1133">Transmembrane helix</keyword>
<accession>A0A1I5T2Y6</accession>
<feature type="transmembrane region" description="Helical" evidence="1">
    <location>
        <begin position="12"/>
        <end position="35"/>
    </location>
</feature>
<name>A0A1I5T2Y6_9PSED</name>
<dbReference type="Proteomes" id="UP000198784">
    <property type="component" value="Unassembled WGS sequence"/>
</dbReference>
<evidence type="ECO:0000256" key="1">
    <source>
        <dbReference type="SAM" id="Phobius"/>
    </source>
</evidence>
<dbReference type="NCBIfam" id="TIGR02532">
    <property type="entry name" value="IV_pilin_GFxxxE"/>
    <property type="match status" value="1"/>
</dbReference>
<dbReference type="InterPro" id="IPR012902">
    <property type="entry name" value="N_methyl_site"/>
</dbReference>
<dbReference type="EMBL" id="FOWX01000018">
    <property type="protein sequence ID" value="SFP76836.1"/>
    <property type="molecule type" value="Genomic_DNA"/>
</dbReference>
<organism evidence="2 3">
    <name type="scientific">Pseudomonas borbori</name>
    <dbReference type="NCBI Taxonomy" id="289003"/>
    <lineage>
        <taxon>Bacteria</taxon>
        <taxon>Pseudomonadati</taxon>
        <taxon>Pseudomonadota</taxon>
        <taxon>Gammaproteobacteria</taxon>
        <taxon>Pseudomonadales</taxon>
        <taxon>Pseudomonadaceae</taxon>
        <taxon>Pseudomonas</taxon>
    </lineage>
</organism>
<dbReference type="STRING" id="289003.SAMN05216190_11843"/>
<keyword evidence="1" id="KW-0812">Transmembrane</keyword>
<dbReference type="RefSeq" id="WP_244527308.1">
    <property type="nucleotide sequence ID" value="NZ_FOWX01000018.1"/>
</dbReference>
<dbReference type="AlphaFoldDB" id="A0A1I5T2Y6"/>
<gene>
    <name evidence="2" type="ORF">SAMN05216190_11843</name>
</gene>
<sequence>MLMPPTIRNQCGVTLIEVLVTVIILSIGLLGIAGLQSRLQQSEMEAYQRSQALLLLNDMANRIASNRNNAATYVTGTASPLGVGMTCPSNSGSRKQRDSSEWCSALQGAAENVGTSQIGAMLGGRGCVESLGSGQYLVTVAWQGLFPLAAPSAGVACGANSYGSAGSTCANDVCRRVVTTIVRVATL</sequence>
<protein>
    <submittedName>
        <fullName evidence="2">Type IV pilus assembly protein PilV</fullName>
    </submittedName>
</protein>
<evidence type="ECO:0000313" key="2">
    <source>
        <dbReference type="EMBL" id="SFP76836.1"/>
    </source>
</evidence>
<reference evidence="3" key="1">
    <citation type="submission" date="2016-10" db="EMBL/GenBank/DDBJ databases">
        <authorList>
            <person name="Varghese N."/>
            <person name="Submissions S."/>
        </authorList>
    </citation>
    <scope>NUCLEOTIDE SEQUENCE [LARGE SCALE GENOMIC DNA]</scope>
    <source>
        <strain evidence="3">DSM 17834</strain>
    </source>
</reference>
<dbReference type="Pfam" id="PF07963">
    <property type="entry name" value="N_methyl"/>
    <property type="match status" value="1"/>
</dbReference>